<dbReference type="AlphaFoldDB" id="A0A0F9KBU5"/>
<proteinExistence type="predicted"/>
<sequence length="297" mass="31671">MLSFLPRRDDNFEIILPTDAAAEAMSSPGASWAFSSWNQLDASVAPEFVLCGMYLNHMSFIPGGTPIGVGELQVEVGIGGSGSEVVVAAGHTSFWGSNPSPNTVNVLTSRLITLPFNPILIPSGSRISTRSASNGLISRVACFLYGYDYNSWSPVVKLPIPDLDRYLKGARSPTQGTVVTPSAGTTTITSAAYSTYGSWTTMIASAPRDLLVTGFSGWVNDQNENCQVQIGVKLGGGSIFARSKIAFPDRNVLAIPPGTMVYLPRPLFVKAGEVVQARITAKGIRDYECAILTEELL</sequence>
<protein>
    <submittedName>
        <fullName evidence="1">Uncharacterized protein</fullName>
    </submittedName>
</protein>
<dbReference type="EMBL" id="LAZR01015514">
    <property type="protein sequence ID" value="KKM10169.1"/>
    <property type="molecule type" value="Genomic_DNA"/>
</dbReference>
<accession>A0A0F9KBU5</accession>
<gene>
    <name evidence="1" type="ORF">LCGC14_1722120</name>
</gene>
<comment type="caution">
    <text evidence="1">The sequence shown here is derived from an EMBL/GenBank/DDBJ whole genome shotgun (WGS) entry which is preliminary data.</text>
</comment>
<name>A0A0F9KBU5_9ZZZZ</name>
<organism evidence="1">
    <name type="scientific">marine sediment metagenome</name>
    <dbReference type="NCBI Taxonomy" id="412755"/>
    <lineage>
        <taxon>unclassified sequences</taxon>
        <taxon>metagenomes</taxon>
        <taxon>ecological metagenomes</taxon>
    </lineage>
</organism>
<reference evidence="1" key="1">
    <citation type="journal article" date="2015" name="Nature">
        <title>Complex archaea that bridge the gap between prokaryotes and eukaryotes.</title>
        <authorList>
            <person name="Spang A."/>
            <person name="Saw J.H."/>
            <person name="Jorgensen S.L."/>
            <person name="Zaremba-Niedzwiedzka K."/>
            <person name="Martijn J."/>
            <person name="Lind A.E."/>
            <person name="van Eijk R."/>
            <person name="Schleper C."/>
            <person name="Guy L."/>
            <person name="Ettema T.J."/>
        </authorList>
    </citation>
    <scope>NUCLEOTIDE SEQUENCE</scope>
</reference>
<evidence type="ECO:0000313" key="1">
    <source>
        <dbReference type="EMBL" id="KKM10169.1"/>
    </source>
</evidence>